<accession>N1UBK7</accession>
<evidence type="ECO:0000313" key="6">
    <source>
        <dbReference type="Proteomes" id="UP000012249"/>
    </source>
</evidence>
<dbReference type="Proteomes" id="UP000012249">
    <property type="component" value="Unassembled WGS sequence"/>
</dbReference>
<dbReference type="PANTHER" id="PTHR43398">
    <property type="entry name" value="DOLICHOL-PHOSPHATE MANNOSYLTRANSFERASE SUBUNIT 1"/>
    <property type="match status" value="1"/>
</dbReference>
<evidence type="ECO:0000256" key="3">
    <source>
        <dbReference type="ARBA" id="ARBA00022679"/>
    </source>
</evidence>
<dbReference type="InterPro" id="IPR039528">
    <property type="entry name" value="DPM1-like"/>
</dbReference>
<evidence type="ECO:0000256" key="2">
    <source>
        <dbReference type="ARBA" id="ARBA00022676"/>
    </source>
</evidence>
<dbReference type="EC" id="2.4.-.-" evidence="5"/>
<dbReference type="AlphaFoldDB" id="N1UBK7"/>
<dbReference type="InterPro" id="IPR001173">
    <property type="entry name" value="Glyco_trans_2-like"/>
</dbReference>
<organism evidence="5 6">
    <name type="scientific">Leptospira weilii str. Ecochallenge</name>
    <dbReference type="NCBI Taxonomy" id="1049986"/>
    <lineage>
        <taxon>Bacteria</taxon>
        <taxon>Pseudomonadati</taxon>
        <taxon>Spirochaetota</taxon>
        <taxon>Spirochaetia</taxon>
        <taxon>Leptospirales</taxon>
        <taxon>Leptospiraceae</taxon>
        <taxon>Leptospira</taxon>
    </lineage>
</organism>
<name>N1UBK7_9LEPT</name>
<comment type="similarity">
    <text evidence="1">Belongs to the glycosyltransferase 2 family.</text>
</comment>
<dbReference type="EMBL" id="AHMI02000009">
    <property type="protein sequence ID" value="EMY16492.1"/>
    <property type="molecule type" value="Genomic_DNA"/>
</dbReference>
<feature type="domain" description="Glycosyltransferase 2-like" evidence="4">
    <location>
        <begin position="5"/>
        <end position="166"/>
    </location>
</feature>
<dbReference type="GO" id="GO:0016020">
    <property type="term" value="C:membrane"/>
    <property type="evidence" value="ECO:0007669"/>
    <property type="project" value="GOC"/>
</dbReference>
<proteinExistence type="inferred from homology"/>
<sequence length="240" mass="27294">MKNLVVIPAYNEEETIREVVERALKYSDVIVVDDASKDKTPEIVQALIKKHPKKLFTIRHEKNTHIPGGIQDGMKFAVEKKYDSVVTMDAGLSHDPDKLPEFINTDTDLVIGSRITTDGVPLYRKLISFLAAKVINYCISPGLFDVFGYRLRDCTSGYRKYSKRAFTWIAESKLESIAFDFHMEALSIVAKNKGTIREIGIHYVFSNSSFNRRVLKQAIWFALKLLKRKLGLAGIEYAET</sequence>
<evidence type="ECO:0000256" key="1">
    <source>
        <dbReference type="ARBA" id="ARBA00006739"/>
    </source>
</evidence>
<evidence type="ECO:0000313" key="5">
    <source>
        <dbReference type="EMBL" id="EMY16492.1"/>
    </source>
</evidence>
<dbReference type="GO" id="GO:0004582">
    <property type="term" value="F:dolichyl-phosphate beta-D-mannosyltransferase activity"/>
    <property type="evidence" value="ECO:0007669"/>
    <property type="project" value="InterPro"/>
</dbReference>
<dbReference type="InterPro" id="IPR029044">
    <property type="entry name" value="Nucleotide-diphossugar_trans"/>
</dbReference>
<evidence type="ECO:0000259" key="4">
    <source>
        <dbReference type="Pfam" id="PF00535"/>
    </source>
</evidence>
<dbReference type="Gene3D" id="3.90.550.10">
    <property type="entry name" value="Spore Coat Polysaccharide Biosynthesis Protein SpsA, Chain A"/>
    <property type="match status" value="1"/>
</dbReference>
<dbReference type="PANTHER" id="PTHR43398:SF1">
    <property type="entry name" value="DOLICHOL-PHOSPHATE MANNOSYLTRANSFERASE SUBUNIT 1"/>
    <property type="match status" value="1"/>
</dbReference>
<reference evidence="5 6" key="1">
    <citation type="submission" date="2013-02" db="EMBL/GenBank/DDBJ databases">
        <authorList>
            <person name="Harkins D.M."/>
            <person name="Durkin A.S."/>
            <person name="Brinkac L.M."/>
            <person name="Haft D.H."/>
            <person name="Selengut J.D."/>
            <person name="Sanka R."/>
            <person name="DePew J."/>
            <person name="Purushe J."/>
            <person name="Haake D.A."/>
            <person name="Matsunaga J."/>
            <person name="Vinetz J.M."/>
            <person name="Sutton G.G."/>
            <person name="Nierman W.C."/>
            <person name="Fouts D.E."/>
        </authorList>
    </citation>
    <scope>NUCLEOTIDE SEQUENCE [LARGE SCALE GENOMIC DNA]</scope>
    <source>
        <strain evidence="5 6">Ecochallenge</strain>
    </source>
</reference>
<dbReference type="GO" id="GO:0009247">
    <property type="term" value="P:glycolipid biosynthetic process"/>
    <property type="evidence" value="ECO:0007669"/>
    <property type="project" value="TreeGrafter"/>
</dbReference>
<gene>
    <name evidence="5" type="ORF">LEP1GSC043_4558</name>
</gene>
<comment type="caution">
    <text evidence="5">The sequence shown here is derived from an EMBL/GenBank/DDBJ whole genome shotgun (WGS) entry which is preliminary data.</text>
</comment>
<keyword evidence="2 5" id="KW-0328">Glycosyltransferase</keyword>
<protein>
    <submittedName>
        <fullName evidence="5">Glycosyltransferase, group 2 family protein</fullName>
        <ecNumber evidence="5">2.4.-.-</ecNumber>
    </submittedName>
</protein>
<dbReference type="SUPFAM" id="SSF53448">
    <property type="entry name" value="Nucleotide-diphospho-sugar transferases"/>
    <property type="match status" value="1"/>
</dbReference>
<keyword evidence="3 5" id="KW-0808">Transferase</keyword>
<dbReference type="Pfam" id="PF00535">
    <property type="entry name" value="Glycos_transf_2"/>
    <property type="match status" value="1"/>
</dbReference>